<evidence type="ECO:0000313" key="7">
    <source>
        <dbReference type="Proteomes" id="UP000318447"/>
    </source>
</evidence>
<name>A0A3S5H6I9_LEIDO</name>
<dbReference type="RefSeq" id="XP_003859049.1">
    <property type="nucleotide sequence ID" value="XM_003859001.1"/>
</dbReference>
<reference evidence="5" key="3">
    <citation type="submission" date="2011-02" db="EMBL/GenBank/DDBJ databases">
        <title>Whole genome sequencing of Leishmania donovani clinical lines reveals dynamic variation related to drug resistance.</title>
        <authorList>
            <person name="Downing T."/>
            <person name="Imamura H."/>
            <person name="Sanders M."/>
            <person name="Decuypere S."/>
            <person name="Hertz-Fowler C."/>
            <person name="Clark T.G."/>
            <person name="Rijal S."/>
            <person name="Sundar S."/>
            <person name="Quail M.A."/>
            <person name="De Doncker S."/>
            <person name="Maes I."/>
            <person name="Vanaerschot M."/>
            <person name="Stark O."/>
            <person name="Schonian G."/>
            <person name="Dujardin J.C."/>
            <person name="Berriman M."/>
        </authorList>
    </citation>
    <scope>NUCLEOTIDE SEQUENCE [LARGE SCALE GENOMIC DNA]</scope>
    <source>
        <strain evidence="5">BPK282A1</strain>
    </source>
</reference>
<evidence type="ECO:0000313" key="2">
    <source>
        <dbReference type="EMBL" id="AYU76841.1"/>
    </source>
</evidence>
<gene>
    <name evidence="4" type="ORF">CGC21_0890</name>
    <name evidence="3" type="ORF">LDBPK_110730</name>
    <name evidence="2" type="ORF">LdCL_110012700</name>
</gene>
<dbReference type="EMBL" id="FR799598">
    <property type="protein sequence ID" value="CBZ32336.1"/>
    <property type="molecule type" value="Genomic_DNA"/>
</dbReference>
<feature type="compositionally biased region" description="Low complexity" evidence="1">
    <location>
        <begin position="592"/>
        <end position="610"/>
    </location>
</feature>
<reference evidence="4" key="6">
    <citation type="submission" date="2019-02" db="EMBL/GenBank/DDBJ databases">
        <title>FDA dAtabase for Regulatory Grade micrObial Sequences (FDA-ARGOS): Supporting development and validation of Infectious Disease Dx tests.</title>
        <authorList>
            <person name="Duncan R."/>
            <person name="Fisher C."/>
            <person name="Tallon L.J."/>
            <person name="Sadzewicz L."/>
            <person name="Sengamalay N."/>
            <person name="Ott S."/>
            <person name="Godinez A."/>
            <person name="Nagaraj S."/>
            <person name="Nadendla S."/>
            <person name="Sichtig H."/>
        </authorList>
    </citation>
    <scope>NUCLEOTIDE SEQUENCE</scope>
    <source>
        <strain evidence="4">FDAARGOS_361</strain>
    </source>
</reference>
<dbReference type="VEuPathDB" id="TriTrypDB:LDHU3_11.0930"/>
<accession>E9BAR1</accession>
<evidence type="ECO:0000313" key="5">
    <source>
        <dbReference type="Proteomes" id="UP000008980"/>
    </source>
</evidence>
<feature type="region of interest" description="Disordered" evidence="1">
    <location>
        <begin position="591"/>
        <end position="610"/>
    </location>
</feature>
<evidence type="ECO:0000313" key="3">
    <source>
        <dbReference type="EMBL" id="CBZ32336.1"/>
    </source>
</evidence>
<dbReference type="VEuPathDB" id="TriTrypDB:LdBPK_110730.1"/>
<dbReference type="OrthoDB" id="272465at2759"/>
<dbReference type="KEGG" id="ldo:LDBPK_110730"/>
<feature type="region of interest" description="Disordered" evidence="1">
    <location>
        <begin position="406"/>
        <end position="429"/>
    </location>
</feature>
<dbReference type="Proteomes" id="UP000318447">
    <property type="component" value="Unassembled WGS sequence"/>
</dbReference>
<dbReference type="Proteomes" id="UP000274082">
    <property type="component" value="Chromosome 11"/>
</dbReference>
<evidence type="ECO:0000313" key="4">
    <source>
        <dbReference type="EMBL" id="TPP53026.1"/>
    </source>
</evidence>
<organism evidence="2 6">
    <name type="scientific">Leishmania donovani</name>
    <dbReference type="NCBI Taxonomy" id="5661"/>
    <lineage>
        <taxon>Eukaryota</taxon>
        <taxon>Discoba</taxon>
        <taxon>Euglenozoa</taxon>
        <taxon>Kinetoplastea</taxon>
        <taxon>Metakinetoplastina</taxon>
        <taxon>Trypanosomatida</taxon>
        <taxon>Trypanosomatidae</taxon>
        <taxon>Leishmaniinae</taxon>
        <taxon>Leishmania</taxon>
    </lineage>
</organism>
<accession>A0A3S5H6I9</accession>
<proteinExistence type="predicted"/>
<dbReference type="Proteomes" id="UP000008980">
    <property type="component" value="Chromosome 11"/>
</dbReference>
<evidence type="ECO:0000256" key="1">
    <source>
        <dbReference type="SAM" id="MobiDB-lite"/>
    </source>
</evidence>
<dbReference type="VEuPathDB" id="TriTrypDB:LdCL_110012700"/>
<protein>
    <submittedName>
        <fullName evidence="2">PUF nine target 1</fullName>
    </submittedName>
</protein>
<dbReference type="EMBL" id="RHLC01000035">
    <property type="protein sequence ID" value="TPP53026.1"/>
    <property type="molecule type" value="Genomic_DNA"/>
</dbReference>
<dbReference type="OMA" id="GACEGYM"/>
<dbReference type="Pfam" id="PF03415">
    <property type="entry name" value="Peptidase_C11"/>
    <property type="match status" value="1"/>
</dbReference>
<reference evidence="7" key="5">
    <citation type="submission" date="2019-02" db="EMBL/GenBank/DDBJ databases">
        <title>FDA dAtabase for Regulatory Grade micrObial Sequences (FDA-ARGOS): Supporting development and validation of Infectious Disease Dx tests.</title>
        <authorList>
            <person name="Duncan R."/>
            <person name="Fisher C."/>
            <person name="Tallon L."/>
            <person name="Sadzewicz L."/>
            <person name="Sengamalay N."/>
            <person name="Ott S."/>
            <person name="Godinez A."/>
            <person name="Nagaraj S."/>
            <person name="Vavikolanu K."/>
            <person name="Nadendla S."/>
            <person name="Aluvathingal J."/>
            <person name="Sichtig H."/>
        </authorList>
    </citation>
    <scope>NUCLEOTIDE SEQUENCE [LARGE SCALE GENOMIC DNA]</scope>
    <source>
        <strain evidence="7">FDAARGOS_361</strain>
    </source>
</reference>
<dbReference type="InterPro" id="IPR005077">
    <property type="entry name" value="Peptidase_C11"/>
</dbReference>
<reference evidence="3 5" key="1">
    <citation type="journal article" date="2011" name="Genome Res.">
        <title>Whole genome sequencing of multiple Leishmania donovani clinical isolates provides insights into population structure and mechanisms of drug resistance.</title>
        <authorList>
            <person name="Downing T."/>
            <person name="Imamura H."/>
            <person name="Decuypere S."/>
            <person name="Clark T.G."/>
            <person name="Coombs G.H."/>
            <person name="Cotton J.A."/>
            <person name="Hilley J.D."/>
            <person name="de Doncker S."/>
            <person name="Maes I."/>
            <person name="Mottram J.C."/>
            <person name="Quail M.A."/>
            <person name="Rijal S."/>
            <person name="Sanders M."/>
            <person name="Schonian G."/>
            <person name="Stark O."/>
            <person name="Sundar S."/>
            <person name="Vanaerschot M."/>
            <person name="Hertz-Fowler C."/>
            <person name="Dujardin J.C."/>
            <person name="Berriman M."/>
        </authorList>
    </citation>
    <scope>NUCLEOTIDE SEQUENCE [LARGE SCALE GENOMIC DNA]</scope>
    <source>
        <strain evidence="3 5">BPK282A1</strain>
    </source>
</reference>
<sequence length="653" mass="71049">MPPRRCPNRLLVLCASINDVTAWPFWKFLQMKKIRGVTDMALLAFNSDGGSFEARIDGDRYQLKNYAKVRGYQHDMFESFVHRWHDPGRSYFVYGGHGMGDYVELEQNRVSLQAHELADVFGTRVFEAVLFDACFMANLDCAYHLRHNTRYIGACEGYMWEPDTALDYHVFNTHNASAMSRFKDPLHILRVIQADYCSKAPRGDFTIIDTTHIAALRQYVQEHVMQRVYDRATFYSLPQRERLQQIAEASIQASISQFGHPGGDTNVMNGVGSGTGRPRTAPSSPEVLALSAAGRPTRRQRMLQAIQFEHSLYPSEVDDKQLLDLKSYLTDMLREEQQLKAWEAAALGPQRRIAAGRRRLRSDGLQHGGSSGIAAPSSASSSFAVWKAPPSRALFVDRHGRLPAASSTGYSPSINGGPAAANDKQKEATALSPPALAATLTMATAPPPSLSTSYKGSAQEGLDLFHQVVVSHIPPKAASIYATQLGGLSLTVHEYSAMSRPAEPWSVGSKRLLKRRAKQFLKNGELSEVVMESPKASPSVTSAALAATVNKATATAAAVKGASAGKPQHATSAAALPLSPRTRMLFPDQRLSFTSSSNGTNSDSSLPLSLSAPLSTSSTDACNSSMKTVILDPPQRAASCTSLPNSKQRTSAC</sequence>
<dbReference type="AlphaFoldDB" id="A0A3S5H6I9"/>
<evidence type="ECO:0000313" key="6">
    <source>
        <dbReference type="Proteomes" id="UP000274082"/>
    </source>
</evidence>
<keyword evidence="6" id="KW-1185">Reference proteome</keyword>
<dbReference type="GeneID" id="13389533"/>
<reference evidence="3" key="2">
    <citation type="submission" date="2011-01" db="EMBL/GenBank/DDBJ databases">
        <authorList>
            <person name="Zhao B.P."/>
            <person name="Ren Z.A."/>
            <person name="Li C.D."/>
        </authorList>
    </citation>
    <scope>NUCLEOTIDE SEQUENCE</scope>
    <source>
        <strain evidence="3">BPK282A1</strain>
    </source>
</reference>
<reference evidence="2 6" key="4">
    <citation type="journal article" date="2018" name="Sci. Rep.">
        <title>A complete Leishmania donovani reference genome identifies novel genetic variations associated with virulence.</title>
        <authorList>
            <person name="Lypaczewski P."/>
            <person name="Hoshizaki J."/>
            <person name="Zhang W.-W."/>
            <person name="McCall L.-I."/>
            <person name="Torcivia-Rodriguez J."/>
            <person name="Simonyan V."/>
            <person name="Kaur A."/>
            <person name="Dewar K."/>
            <person name="Matlashewski G."/>
        </authorList>
    </citation>
    <scope>NUCLEOTIDE SEQUENCE [LARGE SCALE GENOMIC DNA]</scope>
    <source>
        <strain evidence="2 6">LdCL</strain>
    </source>
</reference>
<dbReference type="EMBL" id="CP029510">
    <property type="protein sequence ID" value="AYU76841.1"/>
    <property type="molecule type" value="Genomic_DNA"/>
</dbReference>